<evidence type="ECO:0000259" key="14">
    <source>
        <dbReference type="PROSITE" id="PS50109"/>
    </source>
</evidence>
<dbReference type="EC" id="2.7.13.3" evidence="3"/>
<evidence type="ECO:0000256" key="8">
    <source>
        <dbReference type="ARBA" id="ARBA00022777"/>
    </source>
</evidence>
<sequence length="1299" mass="135192">MQTRPVTPRRESAQGGARSSGVNTAGSERRRGIRPPSQPPAPGAAPGAERPGRFSIRSWRVRNRLFLLVCFPLVIAIGVAATRVSTLYQDRTHYANVKFQANTVATVETLVLALQNERQAAAYCVAAADGGTCSASGTNTATYYSDFEYAVKNTQSTLANLTASAQAVANGSSYAAALRAATVEAVGRTNDLPSIEKVVTGSSAPYTVTYNAYSGVIDDVLQVVTNAASGASDVSLTQDQEALTSITQMVEAESEAAVITGQVIHAQAPLGPAIIQQAQATTLQDALAAYQSDEQGFQSVAASSLVQSFNATVSGPEVAGASAGNAAALSVLQSSTSGSNTYAANATNLAASVADDDLATTLGNLRAVQAATIAQMQNDAQNLLDNADNDLYLNIGVIIVALLLSFVGTILVARSLTGPLSLLRAAALDIASTRLPEMVRRLRDADAATADANSRVEPIPITSSDEIGEVARSFDEVHQQAVRLASEQAMLRANVNSMFVNLSRRSQSLVQRQLRLIDELENSEQDPDQLANLFKLDHLATRMRRNGENLLVLAGEEPGRKWSQAVRLLDVLRAGASEVEQYERVQLQGLPDTNVVGRVVNDLVHLVAELLENATSFSAPETRVTVTANTLNTGGVMLEIEDSGIGMTPEELDDANERLANPPVIDVAISRRMGLYVVGRLATRHGIQVRLRRSAGGGITALVLVPSSLLAGVENEQAPVTELSATGVRNLGGVLPRRGAIGSEGFPDFAQQPEIGGPQQSSGLGSLGGLGGGPQDFPPAPERSLGQSIPSARTPLDEQPDATLPAPPVGPPVNPFAGSPRDEGSIGLPFSSPEPHDLPAAPFGRPEQQPEPASSFGAEGLPGLPQQQRAENPFAGEPRGHAGPFVPEPQAPAAPQPPAAPNNPFRAAPRNELNLGGTPQQFQQLPLQGQPNAPQQPDSFERSGQQQMPPAPQRAPQPQPEPPAAPPARAAEATGQLPRIRDVGNTGQFPAVRNSGNTGQIPAVPPQAAPAPAAQQQPPAVAPAPQQPQQQPRTSDDTSEFRLGGLGRRGAAPQDELGGSGEFSVAERLFAADPLPPAPATDERLPIFEAMESEWFRRRDEARAQAAQNLQSRAEAPAPAVAPRVEPAAPAPAPAPAPVAEQLPPLSLSGTTTPEAPRTIQPTPSAQATAAPTSAGETPMESPLPARQPAPEAPVGQQPVGAGSAAWSSPGDEGWRAAQAAVKPVAAGLTQKGLPKRVPKSNLVPGSAGGTGAAKATPPPMPARSAEEVRGKLSSFHRGLRQGRDAATGTGGEQTEGEQ</sequence>
<dbReference type="PROSITE" id="PS50109">
    <property type="entry name" value="HIS_KIN"/>
    <property type="match status" value="1"/>
</dbReference>
<dbReference type="PANTHER" id="PTHR44936:SF9">
    <property type="entry name" value="SENSOR PROTEIN CREC"/>
    <property type="match status" value="1"/>
</dbReference>
<keyword evidence="11" id="KW-0902">Two-component regulatory system</keyword>
<protein>
    <recommendedName>
        <fullName evidence="3">histidine kinase</fullName>
        <ecNumber evidence="3">2.7.13.3</ecNumber>
    </recommendedName>
</protein>
<dbReference type="CDD" id="cd06225">
    <property type="entry name" value="HAMP"/>
    <property type="match status" value="1"/>
</dbReference>
<feature type="compositionally biased region" description="Low complexity" evidence="12">
    <location>
        <begin position="1104"/>
        <end position="1128"/>
    </location>
</feature>
<feature type="compositionally biased region" description="Gly residues" evidence="12">
    <location>
        <begin position="1289"/>
        <end position="1299"/>
    </location>
</feature>
<dbReference type="EMBL" id="JAGSOH010000035">
    <property type="protein sequence ID" value="MBR7827477.1"/>
    <property type="molecule type" value="Genomic_DNA"/>
</dbReference>
<accession>A0A941EA96</accession>
<feature type="transmembrane region" description="Helical" evidence="13">
    <location>
        <begin position="391"/>
        <end position="413"/>
    </location>
</feature>
<feature type="compositionally biased region" description="Low complexity" evidence="12">
    <location>
        <begin position="1010"/>
        <end position="1019"/>
    </location>
</feature>
<dbReference type="InterPro" id="IPR036890">
    <property type="entry name" value="HATPase_C_sf"/>
</dbReference>
<keyword evidence="4" id="KW-0597">Phosphoprotein</keyword>
<evidence type="ECO:0000256" key="9">
    <source>
        <dbReference type="ARBA" id="ARBA00022840"/>
    </source>
</evidence>
<dbReference type="InterPro" id="IPR050980">
    <property type="entry name" value="2C_sensor_his_kinase"/>
</dbReference>
<evidence type="ECO:0000256" key="12">
    <source>
        <dbReference type="SAM" id="MobiDB-lite"/>
    </source>
</evidence>
<keyword evidence="9" id="KW-0067">ATP-binding</keyword>
<feature type="compositionally biased region" description="Low complexity" evidence="12">
    <location>
        <begin position="902"/>
        <end position="931"/>
    </location>
</feature>
<dbReference type="InterPro" id="IPR013587">
    <property type="entry name" value="Nitrate/nitrite_sensing"/>
</dbReference>
<evidence type="ECO:0000256" key="6">
    <source>
        <dbReference type="ARBA" id="ARBA00022692"/>
    </source>
</evidence>
<feature type="compositionally biased region" description="Low complexity" evidence="12">
    <location>
        <begin position="1217"/>
        <end position="1227"/>
    </location>
</feature>
<dbReference type="Pfam" id="PF00672">
    <property type="entry name" value="HAMP"/>
    <property type="match status" value="1"/>
</dbReference>
<dbReference type="GO" id="GO:0000160">
    <property type="term" value="P:phosphorelay signal transduction system"/>
    <property type="evidence" value="ECO:0007669"/>
    <property type="project" value="UniProtKB-KW"/>
</dbReference>
<proteinExistence type="predicted"/>
<feature type="compositionally biased region" description="Pro residues" evidence="12">
    <location>
        <begin position="805"/>
        <end position="814"/>
    </location>
</feature>
<keyword evidence="13" id="KW-0472">Membrane</keyword>
<feature type="compositionally biased region" description="Pro residues" evidence="12">
    <location>
        <begin position="949"/>
        <end position="966"/>
    </location>
</feature>
<gene>
    <name evidence="15" type="ORF">KDK95_14255</name>
</gene>
<dbReference type="Pfam" id="PF08376">
    <property type="entry name" value="NIT"/>
    <property type="match status" value="1"/>
</dbReference>
<dbReference type="GO" id="GO:0004673">
    <property type="term" value="F:protein histidine kinase activity"/>
    <property type="evidence" value="ECO:0007669"/>
    <property type="project" value="UniProtKB-EC"/>
</dbReference>
<comment type="caution">
    <text evidence="15">The sequence shown here is derived from an EMBL/GenBank/DDBJ whole genome shotgun (WGS) entry which is preliminary data.</text>
</comment>
<feature type="region of interest" description="Disordered" evidence="12">
    <location>
        <begin position="742"/>
        <end position="1063"/>
    </location>
</feature>
<feature type="compositionally biased region" description="Polar residues" evidence="12">
    <location>
        <begin position="932"/>
        <end position="944"/>
    </location>
</feature>
<evidence type="ECO:0000256" key="2">
    <source>
        <dbReference type="ARBA" id="ARBA00004370"/>
    </source>
</evidence>
<dbReference type="SMART" id="SM00304">
    <property type="entry name" value="HAMP"/>
    <property type="match status" value="1"/>
</dbReference>
<keyword evidence="8" id="KW-0418">Kinase</keyword>
<evidence type="ECO:0000256" key="7">
    <source>
        <dbReference type="ARBA" id="ARBA00022741"/>
    </source>
</evidence>
<keyword evidence="10 13" id="KW-1133">Transmembrane helix</keyword>
<dbReference type="GO" id="GO:0005524">
    <property type="term" value="F:ATP binding"/>
    <property type="evidence" value="ECO:0007669"/>
    <property type="project" value="UniProtKB-KW"/>
</dbReference>
<evidence type="ECO:0000256" key="3">
    <source>
        <dbReference type="ARBA" id="ARBA00012438"/>
    </source>
</evidence>
<organism evidence="15 16">
    <name type="scientific">Actinospica acidithermotolerans</name>
    <dbReference type="NCBI Taxonomy" id="2828514"/>
    <lineage>
        <taxon>Bacteria</taxon>
        <taxon>Bacillati</taxon>
        <taxon>Actinomycetota</taxon>
        <taxon>Actinomycetes</taxon>
        <taxon>Catenulisporales</taxon>
        <taxon>Actinospicaceae</taxon>
        <taxon>Actinospica</taxon>
    </lineage>
</organism>
<dbReference type="Gene3D" id="6.10.340.10">
    <property type="match status" value="1"/>
</dbReference>
<feature type="region of interest" description="Disordered" evidence="12">
    <location>
        <begin position="1"/>
        <end position="50"/>
    </location>
</feature>
<feature type="region of interest" description="Disordered" evidence="12">
    <location>
        <begin position="1099"/>
        <end position="1299"/>
    </location>
</feature>
<reference evidence="15" key="1">
    <citation type="submission" date="2021-04" db="EMBL/GenBank/DDBJ databases">
        <title>Genome based classification of Actinospica acidithermotolerans sp. nov., an actinobacterium isolated from an Indonesian hot spring.</title>
        <authorList>
            <person name="Kusuma A.B."/>
            <person name="Putra K.E."/>
            <person name="Nafisah S."/>
            <person name="Loh J."/>
            <person name="Nouioui I."/>
            <person name="Goodfellow M."/>
        </authorList>
    </citation>
    <scope>NUCLEOTIDE SEQUENCE</scope>
    <source>
        <strain evidence="15">MGRD01-02</strain>
    </source>
</reference>
<dbReference type="Gene3D" id="3.30.565.10">
    <property type="entry name" value="Histidine kinase-like ATPase, C-terminal domain"/>
    <property type="match status" value="1"/>
</dbReference>
<evidence type="ECO:0000256" key="13">
    <source>
        <dbReference type="SAM" id="Phobius"/>
    </source>
</evidence>
<keyword evidence="5" id="KW-0808">Transferase</keyword>
<evidence type="ECO:0000313" key="15">
    <source>
        <dbReference type="EMBL" id="MBR7827477.1"/>
    </source>
</evidence>
<evidence type="ECO:0000256" key="10">
    <source>
        <dbReference type="ARBA" id="ARBA00022989"/>
    </source>
</evidence>
<comment type="catalytic activity">
    <reaction evidence="1">
        <text>ATP + protein L-histidine = ADP + protein N-phospho-L-histidine.</text>
        <dbReference type="EC" id="2.7.13.3"/>
    </reaction>
</comment>
<dbReference type="RefSeq" id="WP_212518617.1">
    <property type="nucleotide sequence ID" value="NZ_JAGSOH010000035.1"/>
</dbReference>
<feature type="transmembrane region" description="Helical" evidence="13">
    <location>
        <begin position="65"/>
        <end position="84"/>
    </location>
</feature>
<dbReference type="GO" id="GO:0016020">
    <property type="term" value="C:membrane"/>
    <property type="evidence" value="ECO:0007669"/>
    <property type="project" value="UniProtKB-SubCell"/>
</dbReference>
<keyword evidence="6 13" id="KW-0812">Transmembrane</keyword>
<evidence type="ECO:0000256" key="5">
    <source>
        <dbReference type="ARBA" id="ARBA00022679"/>
    </source>
</evidence>
<dbReference type="InterPro" id="IPR003594">
    <property type="entry name" value="HATPase_dom"/>
</dbReference>
<dbReference type="Proteomes" id="UP000676325">
    <property type="component" value="Unassembled WGS sequence"/>
</dbReference>
<evidence type="ECO:0000256" key="11">
    <source>
        <dbReference type="ARBA" id="ARBA00023012"/>
    </source>
</evidence>
<dbReference type="SMART" id="SM00387">
    <property type="entry name" value="HATPase_c"/>
    <property type="match status" value="1"/>
</dbReference>
<keyword evidence="7" id="KW-0547">Nucleotide-binding</keyword>
<dbReference type="PANTHER" id="PTHR44936">
    <property type="entry name" value="SENSOR PROTEIN CREC"/>
    <property type="match status" value="1"/>
</dbReference>
<name>A0A941EA96_9ACTN</name>
<evidence type="ECO:0000256" key="1">
    <source>
        <dbReference type="ARBA" id="ARBA00000085"/>
    </source>
</evidence>
<dbReference type="InterPro" id="IPR003660">
    <property type="entry name" value="HAMP_dom"/>
</dbReference>
<feature type="domain" description="Histidine kinase" evidence="14">
    <location>
        <begin position="603"/>
        <end position="709"/>
    </location>
</feature>
<dbReference type="Pfam" id="PF02518">
    <property type="entry name" value="HATPase_c"/>
    <property type="match status" value="1"/>
</dbReference>
<feature type="compositionally biased region" description="Gly residues" evidence="12">
    <location>
        <begin position="765"/>
        <end position="774"/>
    </location>
</feature>
<dbReference type="SUPFAM" id="SSF55874">
    <property type="entry name" value="ATPase domain of HSP90 chaperone/DNA topoisomerase II/histidine kinase"/>
    <property type="match status" value="1"/>
</dbReference>
<feature type="compositionally biased region" description="Low complexity" evidence="12">
    <location>
        <begin position="1161"/>
        <end position="1175"/>
    </location>
</feature>
<evidence type="ECO:0000256" key="4">
    <source>
        <dbReference type="ARBA" id="ARBA00022553"/>
    </source>
</evidence>
<evidence type="ECO:0000313" key="16">
    <source>
        <dbReference type="Proteomes" id="UP000676325"/>
    </source>
</evidence>
<feature type="compositionally biased region" description="Pro residues" evidence="12">
    <location>
        <begin position="886"/>
        <end position="901"/>
    </location>
</feature>
<comment type="subcellular location">
    <subcellularLocation>
        <location evidence="2">Membrane</location>
    </subcellularLocation>
</comment>
<dbReference type="InterPro" id="IPR005467">
    <property type="entry name" value="His_kinase_dom"/>
</dbReference>
<keyword evidence="16" id="KW-1185">Reference proteome</keyword>